<proteinExistence type="predicted"/>
<evidence type="ECO:0000313" key="3">
    <source>
        <dbReference type="Proteomes" id="UP000005632"/>
    </source>
</evidence>
<feature type="signal peptide" evidence="1">
    <location>
        <begin position="1"/>
        <end position="21"/>
    </location>
</feature>
<keyword evidence="3" id="KW-1185">Reference proteome</keyword>
<reference evidence="2 3" key="1">
    <citation type="submission" date="2011-11" db="EMBL/GenBank/DDBJ databases">
        <title>Complete sequence of Spirochaeta sp. grapes.</title>
        <authorList>
            <consortium name="US DOE Joint Genome Institute"/>
            <person name="Lucas S."/>
            <person name="Han J."/>
            <person name="Lapidus A."/>
            <person name="Cheng J.-F."/>
            <person name="Goodwin L."/>
            <person name="Pitluck S."/>
            <person name="Peters L."/>
            <person name="Ovchinnikova G."/>
            <person name="Munk A.C."/>
            <person name="Detter J.C."/>
            <person name="Han C."/>
            <person name="Tapia R."/>
            <person name="Land M."/>
            <person name="Hauser L."/>
            <person name="Kyrpides N."/>
            <person name="Ivanova N."/>
            <person name="Pagani I."/>
            <person name="Ritalahtilisa K."/>
            <person name="Loeffler F."/>
            <person name="Woyke T."/>
        </authorList>
    </citation>
    <scope>NUCLEOTIDE SEQUENCE [LARGE SCALE GENOMIC DNA]</scope>
    <source>
        <strain evidence="3">ATCC BAA-1885 / DSM 22778 / Grapes</strain>
    </source>
</reference>
<dbReference type="Proteomes" id="UP000005632">
    <property type="component" value="Chromosome"/>
</dbReference>
<feature type="chain" id="PRO_5003515170" evidence="1">
    <location>
        <begin position="22"/>
        <end position="138"/>
    </location>
</feature>
<accession>G8QVU5</accession>
<evidence type="ECO:0000256" key="1">
    <source>
        <dbReference type="SAM" id="SignalP"/>
    </source>
</evidence>
<evidence type="ECO:0000313" key="2">
    <source>
        <dbReference type="EMBL" id="AEV30469.1"/>
    </source>
</evidence>
<name>G8QVU5_SPHPG</name>
<dbReference type="HOGENOM" id="CLU_1833934_0_0_12"/>
<dbReference type="AlphaFoldDB" id="G8QVU5"/>
<dbReference type="RefSeq" id="WP_014271309.1">
    <property type="nucleotide sequence ID" value="NC_016633.1"/>
</dbReference>
<sequence>MKKKGLFFTLMVLCVAMIVFSSCELAPRSQMLVISNGSDYAIDAVYIKQYGVGSKTIDYGVNILDDGETIAVGEEKPIYLAPYADSVRLTLSNTNSEVDVITFEYNYIKGFWNQKIKAVFNGTDITVSGSGAAIVNVV</sequence>
<dbReference type="EMBL" id="CP003155">
    <property type="protein sequence ID" value="AEV30469.1"/>
    <property type="molecule type" value="Genomic_DNA"/>
</dbReference>
<dbReference type="KEGG" id="sgp:SpiGrapes_2711"/>
<protein>
    <submittedName>
        <fullName evidence="2">Uncharacterized protein</fullName>
    </submittedName>
</protein>
<organism evidence="2 3">
    <name type="scientific">Sphaerochaeta pleomorpha (strain ATCC BAA-1885 / DSM 22778 / Grapes)</name>
    <dbReference type="NCBI Taxonomy" id="158190"/>
    <lineage>
        <taxon>Bacteria</taxon>
        <taxon>Pseudomonadati</taxon>
        <taxon>Spirochaetota</taxon>
        <taxon>Spirochaetia</taxon>
        <taxon>Spirochaetales</taxon>
        <taxon>Sphaerochaetaceae</taxon>
        <taxon>Sphaerochaeta</taxon>
    </lineage>
</organism>
<dbReference type="STRING" id="158190.SpiGrapes_2711"/>
<dbReference type="PROSITE" id="PS51257">
    <property type="entry name" value="PROKAR_LIPOPROTEIN"/>
    <property type="match status" value="1"/>
</dbReference>
<keyword evidence="1" id="KW-0732">Signal</keyword>
<gene>
    <name evidence="2" type="ordered locus">SpiGrapes_2711</name>
</gene>